<dbReference type="EMBL" id="SZYD01000003">
    <property type="protein sequence ID" value="KAD6796164.1"/>
    <property type="molecule type" value="Genomic_DNA"/>
</dbReference>
<organism evidence="1 2">
    <name type="scientific">Mikania micrantha</name>
    <name type="common">bitter vine</name>
    <dbReference type="NCBI Taxonomy" id="192012"/>
    <lineage>
        <taxon>Eukaryota</taxon>
        <taxon>Viridiplantae</taxon>
        <taxon>Streptophyta</taxon>
        <taxon>Embryophyta</taxon>
        <taxon>Tracheophyta</taxon>
        <taxon>Spermatophyta</taxon>
        <taxon>Magnoliopsida</taxon>
        <taxon>eudicotyledons</taxon>
        <taxon>Gunneridae</taxon>
        <taxon>Pentapetalae</taxon>
        <taxon>asterids</taxon>
        <taxon>campanulids</taxon>
        <taxon>Asterales</taxon>
        <taxon>Asteraceae</taxon>
        <taxon>Asteroideae</taxon>
        <taxon>Heliantheae alliance</taxon>
        <taxon>Eupatorieae</taxon>
        <taxon>Mikania</taxon>
    </lineage>
</organism>
<sequence>MEGFLVAGNLEKREVFNQFDVIKMNWVHQVINIRIWHKSTKKRASGRARTDLETKKAKNWILVPVALRDTHLKPCRATWTGGNDENAPDLIIAG</sequence>
<reference evidence="1 2" key="1">
    <citation type="submission" date="2019-05" db="EMBL/GenBank/DDBJ databases">
        <title>Mikania micrantha, genome provides insights into the molecular mechanism of rapid growth.</title>
        <authorList>
            <person name="Liu B."/>
        </authorList>
    </citation>
    <scope>NUCLEOTIDE SEQUENCE [LARGE SCALE GENOMIC DNA]</scope>
    <source>
        <strain evidence="1">NLD-2019</strain>
        <tissue evidence="1">Leaf</tissue>
    </source>
</reference>
<evidence type="ECO:0000313" key="1">
    <source>
        <dbReference type="EMBL" id="KAD6796164.1"/>
    </source>
</evidence>
<name>A0A5N6PQF5_9ASTR</name>
<accession>A0A5N6PQF5</accession>
<evidence type="ECO:0000313" key="2">
    <source>
        <dbReference type="Proteomes" id="UP000326396"/>
    </source>
</evidence>
<comment type="caution">
    <text evidence="1">The sequence shown here is derived from an EMBL/GenBank/DDBJ whole genome shotgun (WGS) entry which is preliminary data.</text>
</comment>
<dbReference type="AlphaFoldDB" id="A0A5N6PQF5"/>
<proteinExistence type="predicted"/>
<keyword evidence="2" id="KW-1185">Reference proteome</keyword>
<gene>
    <name evidence="1" type="ORF">E3N88_07060</name>
</gene>
<dbReference type="Proteomes" id="UP000326396">
    <property type="component" value="Linkage Group LG11"/>
</dbReference>
<protein>
    <submittedName>
        <fullName evidence="1">Uncharacterized protein</fullName>
    </submittedName>
</protein>